<dbReference type="Proteomes" id="UP001295423">
    <property type="component" value="Unassembled WGS sequence"/>
</dbReference>
<reference evidence="1" key="1">
    <citation type="submission" date="2023-08" db="EMBL/GenBank/DDBJ databases">
        <authorList>
            <person name="Audoor S."/>
            <person name="Bilcke G."/>
        </authorList>
    </citation>
    <scope>NUCLEOTIDE SEQUENCE</scope>
</reference>
<dbReference type="AlphaFoldDB" id="A0AAD2JGG6"/>
<accession>A0AAD2JGG6</accession>
<keyword evidence="2" id="KW-1185">Reference proteome</keyword>
<evidence type="ECO:0000313" key="1">
    <source>
        <dbReference type="EMBL" id="CAJ1947843.1"/>
    </source>
</evidence>
<organism evidence="1 2">
    <name type="scientific">Cylindrotheca closterium</name>
    <dbReference type="NCBI Taxonomy" id="2856"/>
    <lineage>
        <taxon>Eukaryota</taxon>
        <taxon>Sar</taxon>
        <taxon>Stramenopiles</taxon>
        <taxon>Ochrophyta</taxon>
        <taxon>Bacillariophyta</taxon>
        <taxon>Bacillariophyceae</taxon>
        <taxon>Bacillariophycidae</taxon>
        <taxon>Bacillariales</taxon>
        <taxon>Bacillariaceae</taxon>
        <taxon>Cylindrotheca</taxon>
    </lineage>
</organism>
<protein>
    <submittedName>
        <fullName evidence="1">Uncharacterized protein</fullName>
    </submittedName>
</protein>
<evidence type="ECO:0000313" key="2">
    <source>
        <dbReference type="Proteomes" id="UP001295423"/>
    </source>
</evidence>
<name>A0AAD2JGG6_9STRA</name>
<proteinExistence type="predicted"/>
<gene>
    <name evidence="1" type="ORF">CYCCA115_LOCUS11336</name>
</gene>
<comment type="caution">
    <text evidence="1">The sequence shown here is derived from an EMBL/GenBank/DDBJ whole genome shotgun (WGS) entry which is preliminary data.</text>
</comment>
<sequence length="199" mass="21562">MISLQDTLKLNNYAVALYQSGDITQASKAFSPKSHSTTSTPTVDPFVYQSLLILRESQAASSSLPHDEMQLMTLYCACILFNTAILHHQESIKTGSSACLDRAAQLYEASIRLVGKFPTTVASFNNNTISLLALAASNNLAQIEFQKGLLDQASTRLQVLKHLIQSLQHVVLHIFTVDEFDGMLSNSLSAEGVIASSAA</sequence>
<dbReference type="EMBL" id="CAKOGP040001736">
    <property type="protein sequence ID" value="CAJ1947843.1"/>
    <property type="molecule type" value="Genomic_DNA"/>
</dbReference>